<feature type="transmembrane region" description="Helical" evidence="9">
    <location>
        <begin position="272"/>
        <end position="292"/>
    </location>
</feature>
<dbReference type="Proteomes" id="UP000256388">
    <property type="component" value="Unassembled WGS sequence"/>
</dbReference>
<feature type="transmembrane region" description="Helical" evidence="9">
    <location>
        <begin position="240"/>
        <end position="260"/>
    </location>
</feature>
<dbReference type="Pfam" id="PF00535">
    <property type="entry name" value="Glycos_transf_2"/>
    <property type="match status" value="1"/>
</dbReference>
<dbReference type="PANTHER" id="PTHR48090:SF1">
    <property type="entry name" value="PROPHAGE BACTOPRENOL GLUCOSYL TRANSFERASE HOMOLOG"/>
    <property type="match status" value="1"/>
</dbReference>
<comment type="subcellular location">
    <subcellularLocation>
        <location evidence="1">Cell membrane</location>
        <topology evidence="1">Multi-pass membrane protein</topology>
    </subcellularLocation>
</comment>
<keyword evidence="7 9" id="KW-0472">Membrane</keyword>
<proteinExistence type="inferred from homology"/>
<keyword evidence="4 11" id="KW-0808">Transferase</keyword>
<name>A0A347ZUH8_9CHLR</name>
<dbReference type="SUPFAM" id="SSF53448">
    <property type="entry name" value="Nucleotide-diphospho-sugar transferases"/>
    <property type="match status" value="1"/>
</dbReference>
<evidence type="ECO:0000256" key="8">
    <source>
        <dbReference type="ARBA" id="ARBA00038152"/>
    </source>
</evidence>
<evidence type="ECO:0000256" key="9">
    <source>
        <dbReference type="SAM" id="Phobius"/>
    </source>
</evidence>
<keyword evidence="5 9" id="KW-0812">Transmembrane</keyword>
<dbReference type="GO" id="GO:0016757">
    <property type="term" value="F:glycosyltransferase activity"/>
    <property type="evidence" value="ECO:0007669"/>
    <property type="project" value="UniProtKB-KW"/>
</dbReference>
<evidence type="ECO:0000256" key="6">
    <source>
        <dbReference type="ARBA" id="ARBA00022989"/>
    </source>
</evidence>
<keyword evidence="12" id="KW-1185">Reference proteome</keyword>
<dbReference type="EMBL" id="QUMS01000001">
    <property type="protein sequence ID" value="REG10454.1"/>
    <property type="molecule type" value="Genomic_DNA"/>
</dbReference>
<comment type="similarity">
    <text evidence="8">Belongs to the glycosyltransferase 2 family. GtrB subfamily.</text>
</comment>
<dbReference type="RefSeq" id="WP_116223636.1">
    <property type="nucleotide sequence ID" value="NZ_AP018437.1"/>
</dbReference>
<evidence type="ECO:0000313" key="12">
    <source>
        <dbReference type="Proteomes" id="UP000256388"/>
    </source>
</evidence>
<evidence type="ECO:0000256" key="7">
    <source>
        <dbReference type="ARBA" id="ARBA00023136"/>
    </source>
</evidence>
<dbReference type="InterPro" id="IPR001173">
    <property type="entry name" value="Glyco_trans_2-like"/>
</dbReference>
<keyword evidence="3 11" id="KW-0328">Glycosyltransferase</keyword>
<dbReference type="FunFam" id="3.90.550.10:FF:000079">
    <property type="entry name" value="Probable glycosyl transferase"/>
    <property type="match status" value="1"/>
</dbReference>
<dbReference type="CDD" id="cd04187">
    <property type="entry name" value="DPM1_like_bac"/>
    <property type="match status" value="1"/>
</dbReference>
<gene>
    <name evidence="11" type="ORF">DFR64_0312</name>
</gene>
<dbReference type="AlphaFoldDB" id="A0A347ZUH8"/>
<protein>
    <submittedName>
        <fullName evidence="11">Dolichol-phosphate mannosyltransferase</fullName>
    </submittedName>
</protein>
<sequence>MSDNLANKKNPVYSVVAPVFNEIGCVEEFYNQVSHVMSSLKSTWELILVDDGSTDGSTDIILKLAEKDDHVKPVIFARNFGHQIAVTAGLDYARGDAVLIIDADLQDPPEVMLDLIAKWKEGYEVVYAVRRKREGESWFKLFTASAFYRLIYRITDVKIPLDTGDFRLLDRKVVNVLCDMRERHRFLRGMASWVGYRQIGVEYDRKERFAGKTKYPFSKMLKLALNAITGFSYFPLQMATYLGFICACISIVAIPVVIVLRLSHQAALLGQATTLIMVLFLGGVQLITLGILGEYIGRIYDEVKGRPLYIVSRAPDIPNTSIRRKN</sequence>
<keyword evidence="6 9" id="KW-1133">Transmembrane helix</keyword>
<dbReference type="Gene3D" id="3.90.550.10">
    <property type="entry name" value="Spore Coat Polysaccharide Biosynthesis Protein SpsA, Chain A"/>
    <property type="match status" value="1"/>
</dbReference>
<keyword evidence="2" id="KW-1003">Cell membrane</keyword>
<feature type="domain" description="Glycosyltransferase 2-like" evidence="10">
    <location>
        <begin position="14"/>
        <end position="175"/>
    </location>
</feature>
<dbReference type="OrthoDB" id="9807778at2"/>
<reference evidence="11 12" key="1">
    <citation type="submission" date="2018-08" db="EMBL/GenBank/DDBJ databases">
        <title>Genomic Encyclopedia of Type Strains, Phase IV (KMG-IV): sequencing the most valuable type-strain genomes for metagenomic binning, comparative biology and taxonomic classification.</title>
        <authorList>
            <person name="Goeker M."/>
        </authorList>
    </citation>
    <scope>NUCLEOTIDE SEQUENCE [LARGE SCALE GENOMIC DNA]</scope>
    <source>
        <strain evidence="11 12">DSM 23923</strain>
    </source>
</reference>
<comment type="caution">
    <text evidence="11">The sequence shown here is derived from an EMBL/GenBank/DDBJ whole genome shotgun (WGS) entry which is preliminary data.</text>
</comment>
<evidence type="ECO:0000259" key="10">
    <source>
        <dbReference type="Pfam" id="PF00535"/>
    </source>
</evidence>
<evidence type="ECO:0000256" key="2">
    <source>
        <dbReference type="ARBA" id="ARBA00022475"/>
    </source>
</evidence>
<organism evidence="11 12">
    <name type="scientific">Pelolinea submarina</name>
    <dbReference type="NCBI Taxonomy" id="913107"/>
    <lineage>
        <taxon>Bacteria</taxon>
        <taxon>Bacillati</taxon>
        <taxon>Chloroflexota</taxon>
        <taxon>Anaerolineae</taxon>
        <taxon>Anaerolineales</taxon>
        <taxon>Anaerolineaceae</taxon>
        <taxon>Pelolinea</taxon>
    </lineage>
</organism>
<dbReference type="PANTHER" id="PTHR48090">
    <property type="entry name" value="UNDECAPRENYL-PHOSPHATE 4-DEOXY-4-FORMAMIDO-L-ARABINOSE TRANSFERASE-RELATED"/>
    <property type="match status" value="1"/>
</dbReference>
<accession>A0A347ZUH8</accession>
<dbReference type="InterPro" id="IPR050256">
    <property type="entry name" value="Glycosyltransferase_2"/>
</dbReference>
<evidence type="ECO:0000256" key="5">
    <source>
        <dbReference type="ARBA" id="ARBA00022692"/>
    </source>
</evidence>
<evidence type="ECO:0000256" key="1">
    <source>
        <dbReference type="ARBA" id="ARBA00004651"/>
    </source>
</evidence>
<dbReference type="InterPro" id="IPR029044">
    <property type="entry name" value="Nucleotide-diphossugar_trans"/>
</dbReference>
<evidence type="ECO:0000256" key="4">
    <source>
        <dbReference type="ARBA" id="ARBA00022679"/>
    </source>
</evidence>
<evidence type="ECO:0000256" key="3">
    <source>
        <dbReference type="ARBA" id="ARBA00022676"/>
    </source>
</evidence>
<dbReference type="GO" id="GO:0005886">
    <property type="term" value="C:plasma membrane"/>
    <property type="evidence" value="ECO:0007669"/>
    <property type="project" value="UniProtKB-SubCell"/>
</dbReference>
<evidence type="ECO:0000313" key="11">
    <source>
        <dbReference type="EMBL" id="REG10454.1"/>
    </source>
</evidence>